<evidence type="ECO:0000313" key="12">
    <source>
        <dbReference type="EMBL" id="EKE26509.1"/>
    </source>
</evidence>
<dbReference type="Pfam" id="PF19302">
    <property type="entry name" value="DUF5915"/>
    <property type="match status" value="1"/>
</dbReference>
<dbReference type="InterPro" id="IPR033709">
    <property type="entry name" value="Anticodon_Ile_ABEc"/>
</dbReference>
<evidence type="ECO:0000256" key="6">
    <source>
        <dbReference type="ARBA" id="ARBA00023146"/>
    </source>
</evidence>
<protein>
    <recommendedName>
        <fullName evidence="1 9">Isoleucine--tRNA ligase</fullName>
        <ecNumber evidence="1 9">6.1.1.5</ecNumber>
    </recommendedName>
</protein>
<dbReference type="GO" id="GO:0000049">
    <property type="term" value="F:tRNA binding"/>
    <property type="evidence" value="ECO:0007669"/>
    <property type="project" value="InterPro"/>
</dbReference>
<evidence type="ECO:0000256" key="2">
    <source>
        <dbReference type="ARBA" id="ARBA00022598"/>
    </source>
</evidence>
<dbReference type="PANTHER" id="PTHR42780">
    <property type="entry name" value="SOLEUCYL-TRNA SYNTHETASE"/>
    <property type="match status" value="1"/>
</dbReference>
<dbReference type="InterPro" id="IPR009008">
    <property type="entry name" value="Val/Leu/Ile-tRNA-synth_edit"/>
</dbReference>
<organism evidence="12">
    <name type="scientific">uncultured bacterium</name>
    <name type="common">gcode 4</name>
    <dbReference type="NCBI Taxonomy" id="1234023"/>
    <lineage>
        <taxon>Bacteria</taxon>
        <taxon>environmental samples</taxon>
    </lineage>
</organism>
<evidence type="ECO:0000259" key="10">
    <source>
        <dbReference type="Pfam" id="PF00133"/>
    </source>
</evidence>
<dbReference type="GO" id="GO:0005524">
    <property type="term" value="F:ATP binding"/>
    <property type="evidence" value="ECO:0007669"/>
    <property type="project" value="UniProtKB-KW"/>
</dbReference>
<dbReference type="CDD" id="cd07961">
    <property type="entry name" value="Anticodon_Ia_Ile_ABEc"/>
    <property type="match status" value="1"/>
</dbReference>
<dbReference type="InterPro" id="IPR013155">
    <property type="entry name" value="M/V/L/I-tRNA-synth_anticd-bd"/>
</dbReference>
<keyword evidence="6" id="KW-0030">Aminoacyl-tRNA synthetase</keyword>
<feature type="domain" description="Methionyl/Valyl/Leucyl/Isoleucyl-tRNA synthetase anticodon-binding" evidence="11">
    <location>
        <begin position="713"/>
        <end position="858"/>
    </location>
</feature>
<comment type="catalytic activity">
    <reaction evidence="8">
        <text>tRNA(Ile) + L-isoleucine + ATP = L-isoleucyl-tRNA(Ile) + AMP + diphosphate</text>
        <dbReference type="Rhea" id="RHEA:11060"/>
        <dbReference type="Rhea" id="RHEA-COMP:9666"/>
        <dbReference type="Rhea" id="RHEA-COMP:9695"/>
        <dbReference type="ChEBI" id="CHEBI:30616"/>
        <dbReference type="ChEBI" id="CHEBI:33019"/>
        <dbReference type="ChEBI" id="CHEBI:58045"/>
        <dbReference type="ChEBI" id="CHEBI:78442"/>
        <dbReference type="ChEBI" id="CHEBI:78528"/>
        <dbReference type="ChEBI" id="CHEBI:456215"/>
        <dbReference type="EC" id="6.1.1.5"/>
    </reaction>
</comment>
<evidence type="ECO:0000256" key="7">
    <source>
        <dbReference type="ARBA" id="ARBA00025217"/>
    </source>
</evidence>
<dbReference type="GO" id="GO:0002161">
    <property type="term" value="F:aminoacyl-tRNA deacylase activity"/>
    <property type="evidence" value="ECO:0007669"/>
    <property type="project" value="InterPro"/>
</dbReference>
<gene>
    <name evidence="12" type="ORF">ACD_4C00256G0001</name>
</gene>
<keyword evidence="2" id="KW-0436">Ligase</keyword>
<dbReference type="Pfam" id="PF08264">
    <property type="entry name" value="Anticodon_1"/>
    <property type="match status" value="1"/>
</dbReference>
<keyword evidence="3" id="KW-0547">Nucleotide-binding</keyword>
<dbReference type="NCBIfam" id="TIGR00392">
    <property type="entry name" value="ileS"/>
    <property type="match status" value="1"/>
</dbReference>
<evidence type="ECO:0000259" key="11">
    <source>
        <dbReference type="Pfam" id="PF08264"/>
    </source>
</evidence>
<keyword evidence="5" id="KW-0648">Protein biosynthesis</keyword>
<evidence type="ECO:0000256" key="9">
    <source>
        <dbReference type="NCBIfam" id="TIGR00392"/>
    </source>
</evidence>
<dbReference type="Pfam" id="PF00133">
    <property type="entry name" value="tRNA-synt_1"/>
    <property type="match status" value="1"/>
</dbReference>
<dbReference type="GO" id="GO:0005737">
    <property type="term" value="C:cytoplasm"/>
    <property type="evidence" value="ECO:0007669"/>
    <property type="project" value="UniProtKB-UniRule"/>
</dbReference>
<comment type="function">
    <text evidence="7">Catalyzes the attachment of isoleucine to tRNA(Ile). As IleRS can inadvertently accommodate and process structurally similar amino acids such as valine, to avoid such errors it has two additional distinct tRNA(Ile)-dependent editing activities. One activity is designated as 'pretransfer' editing and involves the hydrolysis of activated Val-AMP. The other activity is designated 'posttransfer' editing and involves deacylation of mischarged Val-tRNA(Ile).</text>
</comment>
<evidence type="ECO:0000256" key="8">
    <source>
        <dbReference type="ARBA" id="ARBA00048359"/>
    </source>
</evidence>
<comment type="caution">
    <text evidence="12">The sequence shown here is derived from an EMBL/GenBank/DDBJ whole genome shotgun (WGS) entry which is preliminary data.</text>
</comment>
<dbReference type="SUPFAM" id="SSF50677">
    <property type="entry name" value="ValRS/IleRS/LeuRS editing domain"/>
    <property type="match status" value="1"/>
</dbReference>
<name>K2G8Q4_9BACT</name>
<dbReference type="InterPro" id="IPR023586">
    <property type="entry name" value="Ile-tRNA-ligase_type2"/>
</dbReference>
<reference evidence="12" key="1">
    <citation type="journal article" date="2012" name="Science">
        <title>Fermentation, hydrogen, and sulfur metabolism in multiple uncultivated bacterial phyla.</title>
        <authorList>
            <person name="Wrighton K.C."/>
            <person name="Thomas B.C."/>
            <person name="Sharon I."/>
            <person name="Miller C.S."/>
            <person name="Castelle C.J."/>
            <person name="VerBerkmoes N.C."/>
            <person name="Wilkins M.J."/>
            <person name="Hettich R.L."/>
            <person name="Lipton M.S."/>
            <person name="Williams K.H."/>
            <person name="Long P.E."/>
            <person name="Banfield J.F."/>
        </authorList>
    </citation>
    <scope>NUCLEOTIDE SEQUENCE [LARGE SCALE GENOMIC DNA]</scope>
</reference>
<evidence type="ECO:0000256" key="1">
    <source>
        <dbReference type="ARBA" id="ARBA00013165"/>
    </source>
</evidence>
<dbReference type="EMBL" id="AMFJ01000772">
    <property type="protein sequence ID" value="EKE26509.1"/>
    <property type="molecule type" value="Genomic_DNA"/>
</dbReference>
<proteinExistence type="inferred from homology"/>
<keyword evidence="4" id="KW-0067">ATP-binding</keyword>
<dbReference type="GO" id="GO:0004822">
    <property type="term" value="F:isoleucine-tRNA ligase activity"/>
    <property type="evidence" value="ECO:0007669"/>
    <property type="project" value="UniProtKB-UniRule"/>
</dbReference>
<evidence type="ECO:0000256" key="4">
    <source>
        <dbReference type="ARBA" id="ARBA00022840"/>
    </source>
</evidence>
<dbReference type="SUPFAM" id="SSF47323">
    <property type="entry name" value="Anticodon-binding domain of a subclass of class I aminoacyl-tRNA synthetases"/>
    <property type="match status" value="1"/>
</dbReference>
<dbReference type="InterPro" id="IPR002301">
    <property type="entry name" value="Ile-tRNA-ligase"/>
</dbReference>
<accession>K2G8Q4</accession>
<dbReference type="InterPro" id="IPR009080">
    <property type="entry name" value="tRNAsynth_Ia_anticodon-bd"/>
</dbReference>
<dbReference type="HAMAP" id="MF_02003">
    <property type="entry name" value="Ile_tRNA_synth_type2"/>
    <property type="match status" value="1"/>
</dbReference>
<dbReference type="SUPFAM" id="SSF52374">
    <property type="entry name" value="Nucleotidylyl transferase"/>
    <property type="match status" value="1"/>
</dbReference>
<feature type="domain" description="Aminoacyl-tRNA synthetase class Ia" evidence="10">
    <location>
        <begin position="19"/>
        <end position="655"/>
    </location>
</feature>
<dbReference type="InterPro" id="IPR014729">
    <property type="entry name" value="Rossmann-like_a/b/a_fold"/>
</dbReference>
<sequence length="1061" mass="129311">MTYPQVNPKQSFPEIEAKILAFWKENKTFLKSLEIRKDSEEFVFFDGPPFVTGLPHYWHLLWWTLKDVIPRYQTMKWKYVERRFGWDCHGLPIENIVEKKLGISGKRDIEDKIWVFEFNEECNRSAIANTQAWRIAVEKMWRWVDMDNDYKTMDTSFMESVWWVFKSLFDKWYIYESQRVVPYCPRCSTPLSNFEVNQWYEDKQDKSITVKFKVKGSENKYILAWTTTPWTLPANLWLAVGKDIEYAEVLDNKSKETYVLAKDRLGSYYKNEEDYTILRVYKWDCLVWIKYEPIFNDFSLLDDSGTMPKWLELGKNVYSVILWHHVTTESGTWVVHIAPAYWEDDSQIWKKENLWFVSHIDDTWKVENLYENLWEYVFDFNETVIKKLKERGDIISITTIDHSYPHCYRCHTPLIYRWISAWYVKVEEISDRLVKNNEEINWVPENIKHWRFWKWIENARDWNISRNRYWWSAMPIWRSEDKTQIYCVWSIDELYELNKDFWQIEKRGEKYYYTESNIEIDLHKHYVDKIKIKHPTTWSELTRIPEVLDCWFESGSMPYASKHYPFSKENFKYPWDFIAEWQDQTRWWFYTLLILWTILFDRTPFLNVIVNWMVLAEDGKKMSKSLSNYPDPIGLINKHWADSIRFYMMNSGWVRSDDLKFSETWVEETVKKVILPFWNTYSFFTTYANIDNFEWKEEEIYKHLSDPNFNKLDLWILSKLQELIKDVDSSFEAYDINWVTRPIFDFMDNLTNWYIRRSRRRFWKSENDNDKLFAYNTLYEVLVQLSKIIAPVMPFISEEVYKNLTNKESVHLELFPEYKKELFDEELNILMDKTQKIINLWLALRSNKKIRVRQPLESVTIWEKLNDYYLDIIKEELNVKNVEVVNYSEIAKLKFKENAKEIAKNSDKKMFMKEIIENLKSWKYIHDWGFIVEMFIESANKNIKLMVPYEIDIYYESFEEDKWDIIADWWFVIKMNTELSEKLLLEWYARDLVRIIQDTRKEAWYNVSDRIKLDLRWDNSLDILESFKDYIESETLSTIEPNMSLCDVDKEVGIDEFKYTI</sequence>
<dbReference type="InterPro" id="IPR002300">
    <property type="entry name" value="aa-tRNA-synth_Ia"/>
</dbReference>
<dbReference type="EC" id="6.1.1.5" evidence="1 9"/>
<dbReference type="GO" id="GO:0006428">
    <property type="term" value="P:isoleucyl-tRNA aminoacylation"/>
    <property type="evidence" value="ECO:0007669"/>
    <property type="project" value="UniProtKB-UniRule"/>
</dbReference>
<evidence type="ECO:0000256" key="5">
    <source>
        <dbReference type="ARBA" id="ARBA00022917"/>
    </source>
</evidence>
<dbReference type="Gene3D" id="3.40.50.620">
    <property type="entry name" value="HUPs"/>
    <property type="match status" value="2"/>
</dbReference>
<dbReference type="PANTHER" id="PTHR42780:SF1">
    <property type="entry name" value="ISOLEUCINE--TRNA LIGASE, CYTOPLASMIC"/>
    <property type="match status" value="1"/>
</dbReference>
<dbReference type="PRINTS" id="PR00984">
    <property type="entry name" value="TRNASYNTHILE"/>
</dbReference>
<dbReference type="AlphaFoldDB" id="K2G8Q4"/>
<feature type="non-terminal residue" evidence="12">
    <location>
        <position position="1061"/>
    </location>
</feature>
<dbReference type="Gene3D" id="1.10.730.10">
    <property type="entry name" value="Isoleucyl-tRNA Synthetase, Domain 1"/>
    <property type="match status" value="1"/>
</dbReference>
<evidence type="ECO:0000256" key="3">
    <source>
        <dbReference type="ARBA" id="ARBA00022741"/>
    </source>
</evidence>